<dbReference type="Proteomes" id="UP000051886">
    <property type="component" value="Unassembled WGS sequence"/>
</dbReference>
<protein>
    <submittedName>
        <fullName evidence="1">Uncharacterized protein</fullName>
    </submittedName>
</protein>
<dbReference type="STRING" id="449659.IV66_GL001743"/>
<gene>
    <name evidence="1" type="ORF">IV66_GL001743</name>
</gene>
<proteinExistence type="predicted"/>
<dbReference type="OrthoDB" id="2156798at2"/>
<sequence length="85" mass="9972">MLLDQTNKIKNIAAAKIISIFYPNILVCTEHGKCFKLTLSKREKNDSLFWEEMHRIYEASLWVPVGKKYHQLLDEGWLAPDQTYS</sequence>
<organism evidence="1 2">
    <name type="scientific">Ligilactobacillus pobuzihii</name>
    <dbReference type="NCBI Taxonomy" id="449659"/>
    <lineage>
        <taxon>Bacteria</taxon>
        <taxon>Bacillati</taxon>
        <taxon>Bacillota</taxon>
        <taxon>Bacilli</taxon>
        <taxon>Lactobacillales</taxon>
        <taxon>Lactobacillaceae</taxon>
        <taxon>Ligilactobacillus</taxon>
    </lineage>
</organism>
<keyword evidence="2" id="KW-1185">Reference proteome</keyword>
<accession>A0A0R2LKD1</accession>
<reference evidence="1 2" key="1">
    <citation type="journal article" date="2015" name="Genome Announc.">
        <title>Expanding the biotechnology potential of lactobacilli through comparative genomics of 213 strains and associated genera.</title>
        <authorList>
            <person name="Sun Z."/>
            <person name="Harris H.M."/>
            <person name="McCann A."/>
            <person name="Guo C."/>
            <person name="Argimon S."/>
            <person name="Zhang W."/>
            <person name="Yang X."/>
            <person name="Jeffery I.B."/>
            <person name="Cooney J.C."/>
            <person name="Kagawa T.F."/>
            <person name="Liu W."/>
            <person name="Song Y."/>
            <person name="Salvetti E."/>
            <person name="Wrobel A."/>
            <person name="Rasinkangas P."/>
            <person name="Parkhill J."/>
            <person name="Rea M.C."/>
            <person name="O'Sullivan O."/>
            <person name="Ritari J."/>
            <person name="Douillard F.P."/>
            <person name="Paul Ross R."/>
            <person name="Yang R."/>
            <person name="Briner A.E."/>
            <person name="Felis G.E."/>
            <person name="de Vos W.M."/>
            <person name="Barrangou R."/>
            <person name="Klaenhammer T.R."/>
            <person name="Caufield P.W."/>
            <person name="Cui Y."/>
            <person name="Zhang H."/>
            <person name="O'Toole P.W."/>
        </authorList>
    </citation>
    <scope>NUCLEOTIDE SEQUENCE [LARGE SCALE GENOMIC DNA]</scope>
    <source>
        <strain evidence="1 2">NBRC 103219</strain>
    </source>
</reference>
<dbReference type="PATRIC" id="fig|449659.4.peg.1781"/>
<evidence type="ECO:0000313" key="2">
    <source>
        <dbReference type="Proteomes" id="UP000051886"/>
    </source>
</evidence>
<dbReference type="RefSeq" id="WP_017867393.1">
    <property type="nucleotide sequence ID" value="NZ_BJYB01000010.1"/>
</dbReference>
<comment type="caution">
    <text evidence="1">The sequence shown here is derived from an EMBL/GenBank/DDBJ whole genome shotgun (WGS) entry which is preliminary data.</text>
</comment>
<dbReference type="EMBL" id="JQCN01000004">
    <property type="protein sequence ID" value="KRO02073.1"/>
    <property type="molecule type" value="Genomic_DNA"/>
</dbReference>
<evidence type="ECO:0000313" key="1">
    <source>
        <dbReference type="EMBL" id="KRO02073.1"/>
    </source>
</evidence>
<dbReference type="AlphaFoldDB" id="A0A0R2LKD1"/>
<name>A0A0R2LKD1_9LACO</name>